<evidence type="ECO:0000313" key="3">
    <source>
        <dbReference type="Proteomes" id="UP001160301"/>
    </source>
</evidence>
<dbReference type="RefSeq" id="WP_136973427.1">
    <property type="nucleotide sequence ID" value="NZ_JARZHI010000173.1"/>
</dbReference>
<dbReference type="Proteomes" id="UP001160301">
    <property type="component" value="Unassembled WGS sequence"/>
</dbReference>
<dbReference type="SUPFAM" id="SSF46689">
    <property type="entry name" value="Homeodomain-like"/>
    <property type="match status" value="1"/>
</dbReference>
<dbReference type="Pfam" id="PF13565">
    <property type="entry name" value="HTH_32"/>
    <property type="match status" value="1"/>
</dbReference>
<evidence type="ECO:0000259" key="1">
    <source>
        <dbReference type="Pfam" id="PF13358"/>
    </source>
</evidence>
<dbReference type="NCBIfam" id="NF033545">
    <property type="entry name" value="transpos_IS630"/>
    <property type="match status" value="1"/>
</dbReference>
<dbReference type="EMBL" id="JARZHI010000173">
    <property type="protein sequence ID" value="MDI1437715.1"/>
    <property type="molecule type" value="Genomic_DNA"/>
</dbReference>
<organism evidence="2 3">
    <name type="scientific">Polyangium sorediatum</name>
    <dbReference type="NCBI Taxonomy" id="889274"/>
    <lineage>
        <taxon>Bacteria</taxon>
        <taxon>Pseudomonadati</taxon>
        <taxon>Myxococcota</taxon>
        <taxon>Polyangia</taxon>
        <taxon>Polyangiales</taxon>
        <taxon>Polyangiaceae</taxon>
        <taxon>Polyangium</taxon>
    </lineage>
</organism>
<dbReference type="Gene3D" id="3.30.420.10">
    <property type="entry name" value="Ribonuclease H-like superfamily/Ribonuclease H"/>
    <property type="match status" value="1"/>
</dbReference>
<dbReference type="InterPro" id="IPR047655">
    <property type="entry name" value="Transpos_IS630-like"/>
</dbReference>
<dbReference type="InterPro" id="IPR052702">
    <property type="entry name" value="MscS-like_channel"/>
</dbReference>
<protein>
    <submittedName>
        <fullName evidence="2">IS630 family transposase</fullName>
    </submittedName>
</protein>
<accession>A0ABT6PAQ5</accession>
<feature type="domain" description="Tc1-like transposase DDE" evidence="1">
    <location>
        <begin position="112"/>
        <end position="252"/>
    </location>
</feature>
<proteinExistence type="predicted"/>
<name>A0ABT6PAQ5_9BACT</name>
<dbReference type="PANTHER" id="PTHR30347">
    <property type="entry name" value="POTASSIUM CHANNEL RELATED"/>
    <property type="match status" value="1"/>
</dbReference>
<dbReference type="InterPro" id="IPR036397">
    <property type="entry name" value="RNaseH_sf"/>
</dbReference>
<dbReference type="InterPro" id="IPR012337">
    <property type="entry name" value="RNaseH-like_sf"/>
</dbReference>
<dbReference type="InterPro" id="IPR009057">
    <property type="entry name" value="Homeodomain-like_sf"/>
</dbReference>
<dbReference type="PANTHER" id="PTHR30347:SF1">
    <property type="entry name" value="MECHANOSENSITIVE CHANNEL MSCK"/>
    <property type="match status" value="1"/>
</dbReference>
<feature type="non-terminal residue" evidence="2">
    <location>
        <position position="1"/>
    </location>
</feature>
<evidence type="ECO:0000313" key="2">
    <source>
        <dbReference type="EMBL" id="MDI1437715.1"/>
    </source>
</evidence>
<reference evidence="2 3" key="1">
    <citation type="submission" date="2023-04" db="EMBL/GenBank/DDBJ databases">
        <title>The genome sequence of Polyangium sorediatum DSM14670.</title>
        <authorList>
            <person name="Zhang X."/>
        </authorList>
    </citation>
    <scope>NUCLEOTIDE SEQUENCE [LARGE SCALE GENOMIC DNA]</scope>
    <source>
        <strain evidence="2 3">DSM 14670</strain>
    </source>
</reference>
<dbReference type="SUPFAM" id="SSF53098">
    <property type="entry name" value="Ribonuclease H-like"/>
    <property type="match status" value="1"/>
</dbReference>
<dbReference type="Pfam" id="PF13358">
    <property type="entry name" value="DDE_3"/>
    <property type="match status" value="1"/>
</dbReference>
<sequence length="304" mass="35284">VCKWRARFVSKRLDGLLDEPRSGAPRKISDAKVEEIVTQTLETTPQGCTHWSTRQMAKVAGISYRSVGRIWRAFGLKPHRSETFTLSKDPHLVEKVRDVVGLYMHPPDNAVVLCVDEKSQIQALNRSQPLLPMRPGQVERRTHDYVRHGTTTLFAALDYETGKVIGRMYQRHRAVEFRKFLQAIDDAVPKELELHLILDNYATHKTPLIQRWLVRHPRFHVHFTPTHGSWLNLVERWFALLTERALRRGVHCSVRELEKAISEYLDAHNEAPKPFVWTKTADEIIENIRRFAQTTLDIHAPERS</sequence>
<keyword evidence="3" id="KW-1185">Reference proteome</keyword>
<dbReference type="InterPro" id="IPR038717">
    <property type="entry name" value="Tc1-like_DDE_dom"/>
</dbReference>
<gene>
    <name evidence="2" type="ORF">QHF89_49890</name>
</gene>
<comment type="caution">
    <text evidence="2">The sequence shown here is derived from an EMBL/GenBank/DDBJ whole genome shotgun (WGS) entry which is preliminary data.</text>
</comment>